<dbReference type="SMART" id="SM00530">
    <property type="entry name" value="HTH_XRE"/>
    <property type="match status" value="1"/>
</dbReference>
<dbReference type="EMBL" id="CP101914">
    <property type="protein sequence ID" value="UUI01749.1"/>
    <property type="molecule type" value="Genomic_DNA"/>
</dbReference>
<dbReference type="InterPro" id="IPR032758">
    <property type="entry name" value="MqsA/HigA-2"/>
</dbReference>
<dbReference type="NCBIfam" id="TIGR03830">
    <property type="entry name" value="CxxCG_CxxCG_HTH"/>
    <property type="match status" value="1"/>
</dbReference>
<dbReference type="Pfam" id="PF15731">
    <property type="entry name" value="MqsA_antitoxin"/>
    <property type="match status" value="1"/>
</dbReference>
<evidence type="ECO:0000313" key="3">
    <source>
        <dbReference type="Proteomes" id="UP001059773"/>
    </source>
</evidence>
<dbReference type="InterPro" id="IPR010982">
    <property type="entry name" value="Lambda_DNA-bd_dom_sf"/>
</dbReference>
<feature type="domain" description="HTH cro/C1-type" evidence="1">
    <location>
        <begin position="77"/>
        <end position="115"/>
    </location>
</feature>
<gene>
    <name evidence="2" type="ORF">NP439_17070</name>
</gene>
<reference evidence="2" key="1">
    <citation type="submission" date="2022-07" db="EMBL/GenBank/DDBJ databases">
        <title>FELIX.</title>
        <authorList>
            <person name="Wan K.H."/>
            <person name="Park S."/>
            <person name="Lawrence Q."/>
            <person name="Eichenberger J.P."/>
            <person name="Booth B.W."/>
            <person name="Piaggio A.J."/>
            <person name="Chandler J.C."/>
            <person name="Franklin A.B."/>
            <person name="Celniker S.E."/>
        </authorList>
    </citation>
    <scope>NUCLEOTIDE SEQUENCE</scope>
    <source>
        <strain evidence="2">QA-1986 374</strain>
    </source>
</reference>
<dbReference type="InterPro" id="IPR001387">
    <property type="entry name" value="Cro/C1-type_HTH"/>
</dbReference>
<evidence type="ECO:0000259" key="1">
    <source>
        <dbReference type="PROSITE" id="PS50943"/>
    </source>
</evidence>
<dbReference type="PROSITE" id="PS50943">
    <property type="entry name" value="HTH_CROC1"/>
    <property type="match status" value="1"/>
</dbReference>
<accession>A0ABY5JT17</accession>
<dbReference type="InterPro" id="IPR025272">
    <property type="entry name" value="SocA_Panacea"/>
</dbReference>
<dbReference type="RefSeq" id="WP_256707059.1">
    <property type="nucleotide sequence ID" value="NZ_CP101914.1"/>
</dbReference>
<dbReference type="CDD" id="cd00093">
    <property type="entry name" value="HTH_XRE"/>
    <property type="match status" value="1"/>
</dbReference>
<organism evidence="2 3">
    <name type="scientific">Oceanobacillus jeddahense</name>
    <dbReference type="NCBI Taxonomy" id="1462527"/>
    <lineage>
        <taxon>Bacteria</taxon>
        <taxon>Bacillati</taxon>
        <taxon>Bacillota</taxon>
        <taxon>Bacilli</taxon>
        <taxon>Bacillales</taxon>
        <taxon>Bacillaceae</taxon>
        <taxon>Oceanobacillus</taxon>
    </lineage>
</organism>
<dbReference type="InterPro" id="IPR022452">
    <property type="entry name" value="MqsA"/>
</dbReference>
<proteinExistence type="predicted"/>
<name>A0ABY5JT17_9BACI</name>
<sequence>MTYTKVKYCDNCQIDKKAKVIERRSSYTFKGETFEIDERVLICECGEELYDEALDSEVMDTLTKLYQERIGLTLEDIKSIRCNYDFSMEQFARILGWSKSTIARYESGKYIPDSSHMSVLKRLKDHPESIDDYYKLTKHKFSAKEQAKINEKLSNTDQQTVEKGLVEVLHINYKLYERTTSTGYRSFNLNKLINMILFFAKNGVQKTKLMKLLFYTDFLNYKRNVISMSGVPYVRLPYGPVPKDHDLLLTTIEKNEMININEEFIDDYTIIRVMSLKEFDDKIFNKEEIEILNTVNEYFTKFGSVAISDFSHNEEGWKNTEDRQIISFDYAEYLQLD</sequence>
<dbReference type="SUPFAM" id="SSF47413">
    <property type="entry name" value="lambda repressor-like DNA-binding domains"/>
    <property type="match status" value="1"/>
</dbReference>
<protein>
    <submittedName>
        <fullName evidence="2">DUF4065 domain-containing protein</fullName>
    </submittedName>
</protein>
<evidence type="ECO:0000313" key="2">
    <source>
        <dbReference type="EMBL" id="UUI01749.1"/>
    </source>
</evidence>
<keyword evidence="3" id="KW-1185">Reference proteome</keyword>
<dbReference type="Gene3D" id="1.10.260.40">
    <property type="entry name" value="lambda repressor-like DNA-binding domains"/>
    <property type="match status" value="1"/>
</dbReference>
<dbReference type="Pfam" id="PF13274">
    <property type="entry name" value="SocA_Panacea"/>
    <property type="match status" value="1"/>
</dbReference>
<dbReference type="Proteomes" id="UP001059773">
    <property type="component" value="Chromosome"/>
</dbReference>